<keyword evidence="4" id="KW-0732">Signal</keyword>
<feature type="chain" id="PRO_5011441835" description="Photosynthesis system II assembly factor Ycf48/Hcf136-like domain-containing protein" evidence="4">
    <location>
        <begin position="26"/>
        <end position="381"/>
    </location>
</feature>
<reference evidence="7" key="1">
    <citation type="submission" date="2016-10" db="EMBL/GenBank/DDBJ databases">
        <authorList>
            <person name="Varghese N."/>
            <person name="Submissions S."/>
        </authorList>
    </citation>
    <scope>NUCLEOTIDE SEQUENCE [LARGE SCALE GENOMIC DNA]</scope>
    <source>
        <strain evidence="7">CGMCC 1.7061</strain>
    </source>
</reference>
<keyword evidence="7" id="KW-1185">Reference proteome</keyword>
<gene>
    <name evidence="6" type="ORF">SAMN04487963_1393</name>
</gene>
<dbReference type="PANTHER" id="PTHR47199">
    <property type="entry name" value="PHOTOSYSTEM II STABILITY/ASSEMBLY FACTOR HCF136, CHLOROPLASTIC"/>
    <property type="match status" value="1"/>
</dbReference>
<organism evidence="6 7">
    <name type="scientific">Marinobacter zhejiangensis</name>
    <dbReference type="NCBI Taxonomy" id="488535"/>
    <lineage>
        <taxon>Bacteria</taxon>
        <taxon>Pseudomonadati</taxon>
        <taxon>Pseudomonadota</taxon>
        <taxon>Gammaproteobacteria</taxon>
        <taxon>Pseudomonadales</taxon>
        <taxon>Marinobacteraceae</taxon>
        <taxon>Marinobacter</taxon>
    </lineage>
</organism>
<feature type="domain" description="Photosynthesis system II assembly factor Ycf48/Hcf136-like" evidence="5">
    <location>
        <begin position="59"/>
        <end position="119"/>
    </location>
</feature>
<keyword evidence="2" id="KW-0604">Photosystem II</keyword>
<dbReference type="STRING" id="488535.SAMN04487963_1393"/>
<dbReference type="AlphaFoldDB" id="A0A1I4NHX0"/>
<dbReference type="GO" id="GO:0015979">
    <property type="term" value="P:photosynthesis"/>
    <property type="evidence" value="ECO:0007669"/>
    <property type="project" value="UniProtKB-KW"/>
</dbReference>
<keyword evidence="3" id="KW-0175">Coiled coil</keyword>
<dbReference type="EMBL" id="FOUE01000002">
    <property type="protein sequence ID" value="SFM14773.1"/>
    <property type="molecule type" value="Genomic_DNA"/>
</dbReference>
<evidence type="ECO:0000259" key="5">
    <source>
        <dbReference type="Pfam" id="PF14870"/>
    </source>
</evidence>
<feature type="signal peptide" evidence="4">
    <location>
        <begin position="1"/>
        <end position="25"/>
    </location>
</feature>
<evidence type="ECO:0000256" key="4">
    <source>
        <dbReference type="SAM" id="SignalP"/>
    </source>
</evidence>
<feature type="coiled-coil region" evidence="3">
    <location>
        <begin position="125"/>
        <end position="152"/>
    </location>
</feature>
<dbReference type="PANTHER" id="PTHR47199:SF2">
    <property type="entry name" value="PHOTOSYSTEM II STABILITY_ASSEMBLY FACTOR HCF136, CHLOROPLASTIC"/>
    <property type="match status" value="1"/>
</dbReference>
<dbReference type="Gene3D" id="2.130.10.10">
    <property type="entry name" value="YVTN repeat-like/Quinoprotein amine dehydrogenase"/>
    <property type="match status" value="2"/>
</dbReference>
<dbReference type="SUPFAM" id="SSF110296">
    <property type="entry name" value="Oligoxyloglucan reducing end-specific cellobiohydrolase"/>
    <property type="match status" value="1"/>
</dbReference>
<sequence>MATRLTCKTLGSACLGMTMACSAPAAFALTDILETPARETRLAPTHLLTDVDSAGERIVAVGERGHIIFSDDEGKSWTQGHVPVSVTLTAVDFIGPETGWAVGHSGVVLKSEDAGANWAVQLDGVQAAELAIAGKEERAAELEAKIEEAPEEERGDLEWALDDLYFSIENMRADMDIGPVNPLLDVWFENDQFGFVVGAYGMLLRTEDGGASWQDWSGRLDNSSGYHLNAVTRITGGALAIVGEAGQIHVSVDHGETWELRDSPYPGSLFGVIGTGNVNEILAFGLRGNVLLSTDLGKSWNIVPSGASATLNGGMVSEDGRITLVGNGGVILVSSNDAESFRQSYREDREGVMSVVPVSDTNILIVGEHGATVTDARGQDL</sequence>
<dbReference type="InterPro" id="IPR015943">
    <property type="entry name" value="WD40/YVTN_repeat-like_dom_sf"/>
</dbReference>
<protein>
    <recommendedName>
        <fullName evidence="5">Photosynthesis system II assembly factor Ycf48/Hcf136-like domain-containing protein</fullName>
    </recommendedName>
</protein>
<feature type="domain" description="Photosynthesis system II assembly factor Ycf48/Hcf136-like" evidence="5">
    <location>
        <begin position="181"/>
        <end position="340"/>
    </location>
</feature>
<dbReference type="PROSITE" id="PS51257">
    <property type="entry name" value="PROKAR_LIPOPROTEIN"/>
    <property type="match status" value="1"/>
</dbReference>
<keyword evidence="1" id="KW-0602">Photosynthesis</keyword>
<dbReference type="Pfam" id="PF14870">
    <property type="entry name" value="PSII_BNR"/>
    <property type="match status" value="2"/>
</dbReference>
<name>A0A1I4NHX0_9GAMM</name>
<accession>A0A1I4NHX0</accession>
<dbReference type="Proteomes" id="UP000198519">
    <property type="component" value="Unassembled WGS sequence"/>
</dbReference>
<dbReference type="InterPro" id="IPR028203">
    <property type="entry name" value="PSII_CF48-like_dom"/>
</dbReference>
<dbReference type="GO" id="GO:0009523">
    <property type="term" value="C:photosystem II"/>
    <property type="evidence" value="ECO:0007669"/>
    <property type="project" value="UniProtKB-KW"/>
</dbReference>
<evidence type="ECO:0000256" key="2">
    <source>
        <dbReference type="ARBA" id="ARBA00023276"/>
    </source>
</evidence>
<evidence type="ECO:0000256" key="3">
    <source>
        <dbReference type="SAM" id="Coils"/>
    </source>
</evidence>
<evidence type="ECO:0000313" key="7">
    <source>
        <dbReference type="Proteomes" id="UP000198519"/>
    </source>
</evidence>
<evidence type="ECO:0000256" key="1">
    <source>
        <dbReference type="ARBA" id="ARBA00022531"/>
    </source>
</evidence>
<evidence type="ECO:0000313" key="6">
    <source>
        <dbReference type="EMBL" id="SFM14773.1"/>
    </source>
</evidence>
<proteinExistence type="predicted"/>